<feature type="compositionally biased region" description="Low complexity" evidence="2">
    <location>
        <begin position="71"/>
        <end position="80"/>
    </location>
</feature>
<dbReference type="PANTHER" id="PTHR10194">
    <property type="entry name" value="RAS GTPASE-ACTIVATING PROTEINS"/>
    <property type="match status" value="1"/>
</dbReference>
<sequence>MDTTRPSRRKKTATAVPEDAPYVQDEPQPAPLPSASFSQSASTIRPVTPDSNPDLAQPSHHHDDHLHNDISTATSPATSPKTLSRDGSKNLHRGLVNRTATTANDGEYAMRSSRESQNRPRTRTMEERTSRDRSPASLFAKNRHRIGSVHSTGPVPFQGLDDTVTSIGHPSTISPPPVSSSRNNSGSRARLTKQPPRPTSPLPHSHSSQPDSWVSPVPASDAKKILRLMRSTCGRMKGMLAFRRGDTSPWALSYCYINEETGSLVYEPKNDNSYHRTLIPDLRGCRVKTAYDAESYTAYIDVNLHNSNLEVHLRPPTQEEYDSWFAALMCWQPIRPKGIQNKMAKPQQPLSSASGRPPLDSRRHSEISLLKEAPIIKVGKMIFWDTNVSYSNSGNVKPGQPVATGSTRPTAGARMQSFGARRWRRVSCTLRENGELKLYSDTDVTLVSVVQLSQLSRCAVQRLDPTVLDSDFCIAIYPQYTSTSTSLSLLRPIFLSLDSRVQYEVWIVLLRAFTIPQLYGPKQPSISLPEDLQSPGSQSSQMAQAQNALDMFRMERSLNVRIIEARLSPPLSPKFGEGRAIHHGPRPSSGNKELQGGYYVEVLLDGETRARTMLKDASDPFWREEFDFQDLPAALSTASLLLKKRPSTPPSNGTRSQAFAKDPSKEAFAGNDGSGGYTGISFDQTCGKVDVYLDDMESGQEVEKWWPMINMYGNSVGELLVRVKAEEGVILMARDYQPMSELLHRFSNGLTLQIATMIPQELKRLSECLLNIFQVSGQASEWIMALVEEEIDGTLKETSVSRLRFSRRLGSSDAGEVTYTNAGDRELVVRDLGNNAKLEANLLFRGNTLLTKALDFHMKRLGKEYLEETLGEKLQEIADRDPDCEVDPNRIGSSHEVDRNWKRLISLTEEMWEAIASSVHRCPAELRLIFRHIRACAEDRYGDFLRTVTYSSVSGFLFLRFFCPAVLNPKLFGLLKDHPKMRARRTLTLIAKSLQGLANMSTFGAKEHWMEPMNSFLNGHRQEFKNFIDNICSISPTASTVSPIPPSYSTPLAILQRLPPTSREGFPSLPYLIDHARNFAELVQLWLDNTGELAENLAQEDGDLAKFHNICVALNARTRDCLERAERAERPSSTLSVKWEELVEQLEHNAISPASEYPPPVPTETPPPGFELGSLRRRHRDTETSTGSGASAPSSAIPSAPMSPTSTIGTLPIQGGPMSPMSPTLPIQGASGNVTWQRDPWEFAGRERDAQRVSDTPTTSTTAGTLGSNRSVSQRATQHRAAASSPARSAASTNNTPRSSSRYAPSTEGGNASQAGSVKGSIEETSDEEDDEDDGDSSMGADLGSPGASTPPGSSHGFDERMGGAEQMLLHHSASHSGYQAPAGQQSAQSSDWSRPSAVNGPGGMAGGNFAKPNSVYTVSPHSSYTAISRGPSQQASYSTLQHAAGVQSLESSVYSDPGQPLPSAISTFHPGPIVPTQHSPGGFDDGGSDSETTTALPQVMAPGHRNYGDVLEGLSRSERESRGLRGLVFKKRNKEGKDRTDREREKEEKREKRKERERQRELDRQAEKEREKLEREREKERGRDRGGTTRGREKVGEVGGDLRADDE</sequence>
<organism evidence="4 5">
    <name type="scientific">Neofusicoccum ribis</name>
    <dbReference type="NCBI Taxonomy" id="45134"/>
    <lineage>
        <taxon>Eukaryota</taxon>
        <taxon>Fungi</taxon>
        <taxon>Dikarya</taxon>
        <taxon>Ascomycota</taxon>
        <taxon>Pezizomycotina</taxon>
        <taxon>Dothideomycetes</taxon>
        <taxon>Dothideomycetes incertae sedis</taxon>
        <taxon>Botryosphaeriales</taxon>
        <taxon>Botryosphaeriaceae</taxon>
        <taxon>Neofusicoccum</taxon>
    </lineage>
</organism>
<dbReference type="Gene3D" id="2.60.40.150">
    <property type="entry name" value="C2 domain"/>
    <property type="match status" value="1"/>
</dbReference>
<dbReference type="Gene3D" id="1.10.506.10">
    <property type="entry name" value="GTPase Activation - p120gap, domain 1"/>
    <property type="match status" value="1"/>
</dbReference>
<feature type="compositionally biased region" description="Basic residues" evidence="2">
    <location>
        <begin position="1"/>
        <end position="12"/>
    </location>
</feature>
<keyword evidence="1" id="KW-0343">GTPase activation</keyword>
<feature type="compositionally biased region" description="Polar residues" evidence="2">
    <location>
        <begin position="1415"/>
        <end position="1442"/>
    </location>
</feature>
<keyword evidence="5" id="KW-1185">Reference proteome</keyword>
<dbReference type="SUPFAM" id="SSF48350">
    <property type="entry name" value="GTPase activation domain, GAP"/>
    <property type="match status" value="1"/>
</dbReference>
<feature type="compositionally biased region" description="Low complexity" evidence="2">
    <location>
        <begin position="1256"/>
        <end position="1265"/>
    </location>
</feature>
<feature type="region of interest" description="Disordered" evidence="2">
    <location>
        <begin position="342"/>
        <end position="362"/>
    </location>
</feature>
<feature type="compositionally biased region" description="Basic and acidic residues" evidence="2">
    <location>
        <begin position="112"/>
        <end position="134"/>
    </location>
</feature>
<feature type="compositionally biased region" description="Polar residues" evidence="2">
    <location>
        <begin position="1266"/>
        <end position="1276"/>
    </location>
</feature>
<feature type="compositionally biased region" description="Basic and acidic residues" evidence="2">
    <location>
        <begin position="1536"/>
        <end position="1608"/>
    </location>
</feature>
<feature type="domain" description="Ras-GAP" evidence="3">
    <location>
        <begin position="761"/>
        <end position="999"/>
    </location>
</feature>
<dbReference type="InterPro" id="IPR035892">
    <property type="entry name" value="C2_domain_sf"/>
</dbReference>
<reference evidence="4 5" key="1">
    <citation type="submission" date="2024-02" db="EMBL/GenBank/DDBJ databases">
        <title>De novo assembly and annotation of 12 fungi associated with fruit tree decline syndrome in Ontario, Canada.</title>
        <authorList>
            <person name="Sulman M."/>
            <person name="Ellouze W."/>
            <person name="Ilyukhin E."/>
        </authorList>
    </citation>
    <scope>NUCLEOTIDE SEQUENCE [LARGE SCALE GENOMIC DNA]</scope>
    <source>
        <strain evidence="4 5">M1-105</strain>
    </source>
</reference>
<dbReference type="SUPFAM" id="SSF49562">
    <property type="entry name" value="C2 domain (Calcium/lipid-binding domain, CaLB)"/>
    <property type="match status" value="1"/>
</dbReference>
<dbReference type="SMART" id="SM00323">
    <property type="entry name" value="RasGAP"/>
    <property type="match status" value="1"/>
</dbReference>
<dbReference type="EMBL" id="JAJVDC020000001">
    <property type="protein sequence ID" value="KAL1638476.1"/>
    <property type="molecule type" value="Genomic_DNA"/>
</dbReference>
<dbReference type="Proteomes" id="UP001521116">
    <property type="component" value="Unassembled WGS sequence"/>
</dbReference>
<dbReference type="InterPro" id="IPR039360">
    <property type="entry name" value="Ras_GTPase"/>
</dbReference>
<dbReference type="PROSITE" id="PS00509">
    <property type="entry name" value="RAS_GTPASE_ACTIV_1"/>
    <property type="match status" value="1"/>
</dbReference>
<proteinExistence type="predicted"/>
<feature type="compositionally biased region" description="Polar residues" evidence="2">
    <location>
        <begin position="35"/>
        <end position="51"/>
    </location>
</feature>
<accession>A0ABR3TGC1</accession>
<gene>
    <name evidence="4" type="primary">BUD2</name>
    <name evidence="4" type="ORF">SLS56_000285</name>
</gene>
<feature type="compositionally biased region" description="Low complexity" evidence="2">
    <location>
        <begin position="179"/>
        <end position="188"/>
    </location>
</feature>
<dbReference type="CDD" id="cd05137">
    <property type="entry name" value="RasGAP_CLA2_BUD2"/>
    <property type="match status" value="1"/>
</dbReference>
<dbReference type="SUPFAM" id="SSF50729">
    <property type="entry name" value="PH domain-like"/>
    <property type="match status" value="1"/>
</dbReference>
<dbReference type="Pfam" id="PF00616">
    <property type="entry name" value="RasGAP"/>
    <property type="match status" value="2"/>
</dbReference>
<dbReference type="PANTHER" id="PTHR10194:SF60">
    <property type="entry name" value="RAS GTPASE-ACTIVATING PROTEIN RASKOL"/>
    <property type="match status" value="1"/>
</dbReference>
<evidence type="ECO:0000313" key="5">
    <source>
        <dbReference type="Proteomes" id="UP001521116"/>
    </source>
</evidence>
<evidence type="ECO:0000259" key="3">
    <source>
        <dbReference type="PROSITE" id="PS50018"/>
    </source>
</evidence>
<feature type="compositionally biased region" description="Low complexity" evidence="2">
    <location>
        <begin position="1280"/>
        <end position="1292"/>
    </location>
</feature>
<evidence type="ECO:0000256" key="1">
    <source>
        <dbReference type="ARBA" id="ARBA00022468"/>
    </source>
</evidence>
<dbReference type="InterPro" id="IPR023152">
    <property type="entry name" value="RasGAP_CS"/>
</dbReference>
<evidence type="ECO:0000256" key="2">
    <source>
        <dbReference type="SAM" id="MobiDB-lite"/>
    </source>
</evidence>
<feature type="compositionally biased region" description="Low complexity" evidence="2">
    <location>
        <begin position="1377"/>
        <end position="1391"/>
    </location>
</feature>
<protein>
    <submittedName>
        <fullName evidence="4">GTPase activating factor</fullName>
    </submittedName>
</protein>
<feature type="region of interest" description="Disordered" evidence="2">
    <location>
        <begin position="1"/>
        <end position="217"/>
    </location>
</feature>
<name>A0ABR3TGC1_9PEZI</name>
<evidence type="ECO:0000313" key="4">
    <source>
        <dbReference type="EMBL" id="KAL1638476.1"/>
    </source>
</evidence>
<feature type="compositionally biased region" description="Acidic residues" evidence="2">
    <location>
        <begin position="1324"/>
        <end position="1336"/>
    </location>
</feature>
<feature type="compositionally biased region" description="Polar residues" evidence="2">
    <location>
        <begin position="1293"/>
        <end position="1316"/>
    </location>
</feature>
<feature type="compositionally biased region" description="Pro residues" evidence="2">
    <location>
        <begin position="1156"/>
        <end position="1169"/>
    </location>
</feature>
<feature type="compositionally biased region" description="Low complexity" evidence="2">
    <location>
        <begin position="1344"/>
        <end position="1356"/>
    </location>
</feature>
<feature type="region of interest" description="Disordered" evidence="2">
    <location>
        <begin position="1152"/>
        <end position="1233"/>
    </location>
</feature>
<dbReference type="InterPro" id="IPR001936">
    <property type="entry name" value="RasGAP_dom"/>
</dbReference>
<dbReference type="PROSITE" id="PS50018">
    <property type="entry name" value="RAS_GTPASE_ACTIV_2"/>
    <property type="match status" value="1"/>
</dbReference>
<feature type="region of interest" description="Disordered" evidence="2">
    <location>
        <begin position="574"/>
        <end position="593"/>
    </location>
</feature>
<comment type="caution">
    <text evidence="4">The sequence shown here is derived from an EMBL/GenBank/DDBJ whole genome shotgun (WGS) entry which is preliminary data.</text>
</comment>
<feature type="region of interest" description="Disordered" evidence="2">
    <location>
        <begin position="643"/>
        <end position="672"/>
    </location>
</feature>
<dbReference type="InterPro" id="IPR008936">
    <property type="entry name" value="Rho_GTPase_activation_prot"/>
</dbReference>
<feature type="region of interest" description="Disordered" evidence="2">
    <location>
        <begin position="1245"/>
        <end position="1608"/>
    </location>
</feature>
<feature type="compositionally biased region" description="Low complexity" evidence="2">
    <location>
        <begin position="1184"/>
        <end position="1208"/>
    </location>
</feature>